<evidence type="ECO:0000313" key="4">
    <source>
        <dbReference type="EMBL" id="MFC7386845.1"/>
    </source>
</evidence>
<keyword evidence="5" id="KW-1185">Reference proteome</keyword>
<evidence type="ECO:0000313" key="5">
    <source>
        <dbReference type="Proteomes" id="UP001596496"/>
    </source>
</evidence>
<evidence type="ECO:0000259" key="3">
    <source>
        <dbReference type="Pfam" id="PF14258"/>
    </source>
</evidence>
<dbReference type="Pfam" id="PF14258">
    <property type="entry name" value="DUF4350"/>
    <property type="match status" value="1"/>
</dbReference>
<evidence type="ECO:0000256" key="1">
    <source>
        <dbReference type="SAM" id="MobiDB-lite"/>
    </source>
</evidence>
<proteinExistence type="predicted"/>
<feature type="region of interest" description="Disordered" evidence="1">
    <location>
        <begin position="1"/>
        <end position="28"/>
    </location>
</feature>
<dbReference type="Proteomes" id="UP001596496">
    <property type="component" value="Unassembled WGS sequence"/>
</dbReference>
<gene>
    <name evidence="4" type="ORF">ACFQSB_31865</name>
</gene>
<sequence>MTLTAPGRASDHTAGPGTATSASTSPTARGLWRGARGMVAVGVLVVLVAVIAALFTGTSTEGRPLDPADASLTGGKALAQLLRARGVRVERVSTVDDVVRLDGPASRVLVTDTSFLSADEVSRLSRTRAQRLIAGPVSDLDRLAPGIGPTGETGSRSREPQCALPAAVRAGSAFMGGALFTVPRGSTGCYPGSDGASLVHTPGDPSVTVVGDGAFMTDRRLAEDGNAALAMNLAGDRPVLIWLVAPDEPQAVPGSGEASAADLIPPGVPWAVVQLGVALVVVAFWRGRRLGPVVVERLPVVVRAAETVEGRGRLYRARRARDRASATLRAACVSRLVPRLGLSGEAAPDEIVAATALRTGHDAIWVRSVMYGPTPADDAGLIALAGHLDTLERQVREP</sequence>
<feature type="domain" description="DUF4350" evidence="3">
    <location>
        <begin position="68"/>
        <end position="233"/>
    </location>
</feature>
<reference evidence="5" key="1">
    <citation type="journal article" date="2019" name="Int. J. Syst. Evol. Microbiol.">
        <title>The Global Catalogue of Microorganisms (GCM) 10K type strain sequencing project: providing services to taxonomists for standard genome sequencing and annotation.</title>
        <authorList>
            <consortium name="The Broad Institute Genomics Platform"/>
            <consortium name="The Broad Institute Genome Sequencing Center for Infectious Disease"/>
            <person name="Wu L."/>
            <person name="Ma J."/>
        </authorList>
    </citation>
    <scope>NUCLEOTIDE SEQUENCE [LARGE SCALE GENOMIC DNA]</scope>
    <source>
        <strain evidence="5">CECT 7649</strain>
    </source>
</reference>
<feature type="transmembrane region" description="Helical" evidence="2">
    <location>
        <begin position="37"/>
        <end position="55"/>
    </location>
</feature>
<dbReference type="EMBL" id="JBHTCG010000031">
    <property type="protein sequence ID" value="MFC7386845.1"/>
    <property type="molecule type" value="Genomic_DNA"/>
</dbReference>
<protein>
    <submittedName>
        <fullName evidence="4">DUF4350 domain-containing protein</fullName>
    </submittedName>
</protein>
<organism evidence="4 5">
    <name type="scientific">Sphaerisporangium rhizosphaerae</name>
    <dbReference type="NCBI Taxonomy" id="2269375"/>
    <lineage>
        <taxon>Bacteria</taxon>
        <taxon>Bacillati</taxon>
        <taxon>Actinomycetota</taxon>
        <taxon>Actinomycetes</taxon>
        <taxon>Streptosporangiales</taxon>
        <taxon>Streptosporangiaceae</taxon>
        <taxon>Sphaerisporangium</taxon>
    </lineage>
</organism>
<name>A0ABW2PEV7_9ACTN</name>
<keyword evidence="2" id="KW-0472">Membrane</keyword>
<accession>A0ABW2PEV7</accession>
<dbReference type="RefSeq" id="WP_380830564.1">
    <property type="nucleotide sequence ID" value="NZ_JBHTCG010000031.1"/>
</dbReference>
<dbReference type="InterPro" id="IPR025646">
    <property type="entry name" value="DUF4350"/>
</dbReference>
<feature type="compositionally biased region" description="Low complexity" evidence="1">
    <location>
        <begin position="13"/>
        <end position="28"/>
    </location>
</feature>
<evidence type="ECO:0000256" key="2">
    <source>
        <dbReference type="SAM" id="Phobius"/>
    </source>
</evidence>
<keyword evidence="2" id="KW-0812">Transmembrane</keyword>
<comment type="caution">
    <text evidence="4">The sequence shown here is derived from an EMBL/GenBank/DDBJ whole genome shotgun (WGS) entry which is preliminary data.</text>
</comment>
<keyword evidence="2" id="KW-1133">Transmembrane helix</keyword>